<sequence length="224" mass="24644">MTPASGVHDVSPWSARTHPPRASLSPHTHTHTRALVCSSSSRWSMVSARLTMSGVCGASLFVFVFTFCGVLLSSEAQTPSPAPVPCALKSNTSCSDCLQNVACLWCEPTKACVDYPVGKILPPRSVCPLNDARWGVCWVNFQILIITVSVVAGVIIIGAFVCCLCCCKCEKVGNKREDAKVERQTRMRKARQKEKRTEMQLRHDEIRSKYGLAKGNPYARMDDH</sequence>
<dbReference type="PANTHER" id="PTHR15191:SF7">
    <property type="entry name" value="PTTG1-INTERACTING PROTEIN B"/>
    <property type="match status" value="1"/>
</dbReference>
<dbReference type="InterPro" id="IPR052304">
    <property type="entry name" value="PTTG1IP"/>
</dbReference>
<feature type="transmembrane region" description="Helical" evidence="2">
    <location>
        <begin position="143"/>
        <end position="167"/>
    </location>
</feature>
<dbReference type="InParanoid" id="A0A671YWA2"/>
<evidence type="ECO:0000313" key="3">
    <source>
        <dbReference type="Ensembl" id="ENSSAUP00010067776.1"/>
    </source>
</evidence>
<dbReference type="FunCoup" id="A0A671YWA2">
    <property type="interactions" value="697"/>
</dbReference>
<dbReference type="GO" id="GO:0006606">
    <property type="term" value="P:protein import into nucleus"/>
    <property type="evidence" value="ECO:0007669"/>
    <property type="project" value="TreeGrafter"/>
</dbReference>
<feature type="region of interest" description="Disordered" evidence="1">
    <location>
        <begin position="1"/>
        <end position="27"/>
    </location>
</feature>
<dbReference type="OMA" id="CVEYPVR"/>
<dbReference type="PANTHER" id="PTHR15191">
    <property type="entry name" value="PROTEIN CBG20567"/>
    <property type="match status" value="1"/>
</dbReference>
<organism evidence="3 4">
    <name type="scientific">Sparus aurata</name>
    <name type="common">Gilthead sea bream</name>
    <dbReference type="NCBI Taxonomy" id="8175"/>
    <lineage>
        <taxon>Eukaryota</taxon>
        <taxon>Metazoa</taxon>
        <taxon>Chordata</taxon>
        <taxon>Craniata</taxon>
        <taxon>Vertebrata</taxon>
        <taxon>Euteleostomi</taxon>
        <taxon>Actinopterygii</taxon>
        <taxon>Neopterygii</taxon>
        <taxon>Teleostei</taxon>
        <taxon>Neoteleostei</taxon>
        <taxon>Acanthomorphata</taxon>
        <taxon>Eupercaria</taxon>
        <taxon>Spariformes</taxon>
        <taxon>Sparidae</taxon>
        <taxon>Sparus</taxon>
    </lineage>
</organism>
<proteinExistence type="predicted"/>
<reference evidence="3" key="1">
    <citation type="submission" date="2021-04" db="EMBL/GenBank/DDBJ databases">
        <authorList>
            <consortium name="Wellcome Sanger Institute Data Sharing"/>
        </authorList>
    </citation>
    <scope>NUCLEOTIDE SEQUENCE [LARGE SCALE GENOMIC DNA]</scope>
</reference>
<keyword evidence="2" id="KW-1133">Transmembrane helix</keyword>
<evidence type="ECO:0000256" key="2">
    <source>
        <dbReference type="SAM" id="Phobius"/>
    </source>
</evidence>
<reference evidence="3" key="3">
    <citation type="submission" date="2025-09" db="UniProtKB">
        <authorList>
            <consortium name="Ensembl"/>
        </authorList>
    </citation>
    <scope>IDENTIFICATION</scope>
</reference>
<keyword evidence="2" id="KW-0812">Transmembrane</keyword>
<dbReference type="Ensembl" id="ENSSAUT00010070942.1">
    <property type="protein sequence ID" value="ENSSAUP00010067776.1"/>
    <property type="gene ID" value="ENSSAUG00010026927.1"/>
</dbReference>
<protein>
    <recommendedName>
        <fullName evidence="5">PSI domain-containing protein</fullName>
    </recommendedName>
</protein>
<feature type="transmembrane region" description="Helical" evidence="2">
    <location>
        <begin position="50"/>
        <end position="72"/>
    </location>
</feature>
<dbReference type="GeneTree" id="ENSGT00390000004977"/>
<evidence type="ECO:0000313" key="4">
    <source>
        <dbReference type="Proteomes" id="UP000472265"/>
    </source>
</evidence>
<dbReference type="GO" id="GO:0005634">
    <property type="term" value="C:nucleus"/>
    <property type="evidence" value="ECO:0007669"/>
    <property type="project" value="TreeGrafter"/>
</dbReference>
<keyword evidence="2" id="KW-0472">Membrane</keyword>
<reference evidence="3" key="2">
    <citation type="submission" date="2025-08" db="UniProtKB">
        <authorList>
            <consortium name="Ensembl"/>
        </authorList>
    </citation>
    <scope>IDENTIFICATION</scope>
</reference>
<dbReference type="GO" id="GO:0005737">
    <property type="term" value="C:cytoplasm"/>
    <property type="evidence" value="ECO:0007669"/>
    <property type="project" value="TreeGrafter"/>
</dbReference>
<evidence type="ECO:0008006" key="5">
    <source>
        <dbReference type="Google" id="ProtNLM"/>
    </source>
</evidence>
<evidence type="ECO:0000256" key="1">
    <source>
        <dbReference type="SAM" id="MobiDB-lite"/>
    </source>
</evidence>
<accession>A0A671YWA2</accession>
<gene>
    <name evidence="3" type="primary">pttg1ipb</name>
</gene>
<keyword evidence="4" id="KW-1185">Reference proteome</keyword>
<dbReference type="Proteomes" id="UP000472265">
    <property type="component" value="Chromosome 9"/>
</dbReference>
<name>A0A671YWA2_SPAAU</name>
<dbReference type="AlphaFoldDB" id="A0A671YWA2"/>